<dbReference type="OrthoDB" id="9812260at2"/>
<dbReference type="Gene3D" id="3.60.15.10">
    <property type="entry name" value="Ribonuclease Z/Hydroxyacylglutathione hydrolase-like"/>
    <property type="match status" value="1"/>
</dbReference>
<reference evidence="2 3" key="1">
    <citation type="submission" date="2013-08" db="EMBL/GenBank/DDBJ databases">
        <title>Genome sequencing of Lysobacter.</title>
        <authorList>
            <person name="Zhang S."/>
            <person name="Wang G."/>
        </authorList>
    </citation>
    <scope>NUCLEOTIDE SEQUENCE [LARGE SCALE GENOMIC DNA]</scope>
    <source>
        <strain evidence="2 3">GH1-9</strain>
    </source>
</reference>
<dbReference type="Proteomes" id="UP000029998">
    <property type="component" value="Unassembled WGS sequence"/>
</dbReference>
<dbReference type="SUPFAM" id="SSF56281">
    <property type="entry name" value="Metallo-hydrolase/oxidoreductase"/>
    <property type="match status" value="1"/>
</dbReference>
<feature type="domain" description="Metallo-beta-lactamase" evidence="1">
    <location>
        <begin position="27"/>
        <end position="222"/>
    </location>
</feature>
<dbReference type="InterPro" id="IPR036866">
    <property type="entry name" value="RibonucZ/Hydroxyglut_hydro"/>
</dbReference>
<dbReference type="InterPro" id="IPR045761">
    <property type="entry name" value="ODP_dom"/>
</dbReference>
<dbReference type="Pfam" id="PF19583">
    <property type="entry name" value="ODP"/>
    <property type="match status" value="1"/>
</dbReference>
<evidence type="ECO:0000313" key="2">
    <source>
        <dbReference type="EMBL" id="KGM54509.1"/>
    </source>
</evidence>
<sequence>MAFVLFESGDHRCVAFNDLVRGDDGVQANQFLIQNGRHSAVLDPGGALVYNPLMLALAAYVKPNEVDLVLCSHQDPDIIGAVDKWLLYTQATVVCSKLWGRFVPHVVPGYMKNSGADRYLLLPDEGGLIPVGNAVIRAVPAHFLHSVGNFGFYDPQAKILFSGDVGASLIPSGASYGFVQDFATHVPKMEGFHRRYMGSNRVLRLWVDMVRKLDPQMIVPQHGLPFRGEAIGQFLNWLERLECGIDLLGPADFRV</sequence>
<dbReference type="PANTHER" id="PTHR43041">
    <property type="entry name" value="HYDROLASE, METALLO-BETA-LACTAMASE SUPERFAMILY"/>
    <property type="match status" value="1"/>
</dbReference>
<proteinExistence type="predicted"/>
<dbReference type="CDD" id="cd07709">
    <property type="entry name" value="flavodiiron_proteins_MBL-fold"/>
    <property type="match status" value="1"/>
</dbReference>
<protein>
    <submittedName>
        <fullName evidence="2">Beta-lactamase</fullName>
    </submittedName>
</protein>
<keyword evidence="3" id="KW-1185">Reference proteome</keyword>
<dbReference type="RefSeq" id="WP_036136885.1">
    <property type="nucleotide sequence ID" value="NZ_AVPU01000012.1"/>
</dbReference>
<dbReference type="AlphaFoldDB" id="A0A0A0EVG7"/>
<organism evidence="2 3">
    <name type="scientific">Lysobacter daejeonensis GH1-9</name>
    <dbReference type="NCBI Taxonomy" id="1385517"/>
    <lineage>
        <taxon>Bacteria</taxon>
        <taxon>Pseudomonadati</taxon>
        <taxon>Pseudomonadota</taxon>
        <taxon>Gammaproteobacteria</taxon>
        <taxon>Lysobacterales</taxon>
        <taxon>Lysobacteraceae</taxon>
        <taxon>Aerolutibacter</taxon>
    </lineage>
</organism>
<dbReference type="STRING" id="1385517.N800_00880"/>
<accession>A0A0A0EVG7</accession>
<name>A0A0A0EVG7_9GAMM</name>
<evidence type="ECO:0000313" key="3">
    <source>
        <dbReference type="Proteomes" id="UP000029998"/>
    </source>
</evidence>
<dbReference type="InterPro" id="IPR001279">
    <property type="entry name" value="Metallo-B-lactamas"/>
</dbReference>
<gene>
    <name evidence="2" type="ORF">N800_00880</name>
</gene>
<evidence type="ECO:0000259" key="1">
    <source>
        <dbReference type="SMART" id="SM00849"/>
    </source>
</evidence>
<dbReference type="eggNOG" id="COG0426">
    <property type="taxonomic scope" value="Bacteria"/>
</dbReference>
<dbReference type="SMART" id="SM00849">
    <property type="entry name" value="Lactamase_B"/>
    <property type="match status" value="1"/>
</dbReference>
<dbReference type="PANTHER" id="PTHR43041:SF1">
    <property type="entry name" value="METALLO-BETA-LACTAMASE DOMAIN-CONTAINING PROTEIN"/>
    <property type="match status" value="1"/>
</dbReference>
<dbReference type="EMBL" id="AVPU01000012">
    <property type="protein sequence ID" value="KGM54509.1"/>
    <property type="molecule type" value="Genomic_DNA"/>
</dbReference>
<comment type="caution">
    <text evidence="2">The sequence shown here is derived from an EMBL/GenBank/DDBJ whole genome shotgun (WGS) entry which is preliminary data.</text>
</comment>